<name>A0A804MT43_MAIZE</name>
<reference evidence="2" key="3">
    <citation type="submission" date="2021-05" db="UniProtKB">
        <authorList>
            <consortium name="EnsemblPlants"/>
        </authorList>
    </citation>
    <scope>IDENTIFICATION</scope>
    <source>
        <strain evidence="2">cv. B73</strain>
    </source>
</reference>
<dbReference type="AlphaFoldDB" id="A0A804MT43"/>
<reference evidence="2" key="2">
    <citation type="submission" date="2019-07" db="EMBL/GenBank/DDBJ databases">
        <authorList>
            <person name="Seetharam A."/>
            <person name="Woodhouse M."/>
            <person name="Cannon E."/>
        </authorList>
    </citation>
    <scope>NUCLEOTIDE SEQUENCE [LARGE SCALE GENOMIC DNA]</scope>
    <source>
        <strain evidence="2">cv. B73</strain>
    </source>
</reference>
<feature type="region of interest" description="Disordered" evidence="1">
    <location>
        <begin position="83"/>
        <end position="102"/>
    </location>
</feature>
<dbReference type="Gramene" id="Zm00001eb109530_T001">
    <property type="protein sequence ID" value="Zm00001eb109530_P001"/>
    <property type="gene ID" value="Zm00001eb109530"/>
</dbReference>
<protein>
    <submittedName>
        <fullName evidence="2">Uncharacterized protein</fullName>
    </submittedName>
</protein>
<organism evidence="2 3">
    <name type="scientific">Zea mays</name>
    <name type="common">Maize</name>
    <dbReference type="NCBI Taxonomy" id="4577"/>
    <lineage>
        <taxon>Eukaryota</taxon>
        <taxon>Viridiplantae</taxon>
        <taxon>Streptophyta</taxon>
        <taxon>Embryophyta</taxon>
        <taxon>Tracheophyta</taxon>
        <taxon>Spermatophyta</taxon>
        <taxon>Magnoliopsida</taxon>
        <taxon>Liliopsida</taxon>
        <taxon>Poales</taxon>
        <taxon>Poaceae</taxon>
        <taxon>PACMAD clade</taxon>
        <taxon>Panicoideae</taxon>
        <taxon>Andropogonodae</taxon>
        <taxon>Andropogoneae</taxon>
        <taxon>Tripsacinae</taxon>
        <taxon>Zea</taxon>
    </lineage>
</organism>
<evidence type="ECO:0000256" key="1">
    <source>
        <dbReference type="SAM" id="MobiDB-lite"/>
    </source>
</evidence>
<proteinExistence type="evidence at protein level"/>
<reference evidence="3" key="1">
    <citation type="submission" date="2015-12" db="EMBL/GenBank/DDBJ databases">
        <title>Update maize B73 reference genome by single molecule sequencing technologies.</title>
        <authorList>
            <consortium name="Maize Genome Sequencing Project"/>
            <person name="Ware D."/>
        </authorList>
    </citation>
    <scope>NUCLEOTIDE SEQUENCE [LARGE SCALE GENOMIC DNA]</scope>
    <source>
        <strain evidence="3">cv. B73</strain>
    </source>
</reference>
<evidence type="ECO:0000313" key="2">
    <source>
        <dbReference type="EnsemblPlants" id="Zm00001eb109530_P001"/>
    </source>
</evidence>
<evidence type="ECO:0007829" key="4">
    <source>
        <dbReference type="PeptideAtlas" id="A0A804MT43"/>
    </source>
</evidence>
<feature type="compositionally biased region" description="Basic and acidic residues" evidence="1">
    <location>
        <begin position="84"/>
        <end position="102"/>
    </location>
</feature>
<dbReference type="Proteomes" id="UP000007305">
    <property type="component" value="Chromosome 2"/>
</dbReference>
<sequence>MPETSGRSSSLFVHCVRLHNICRFKHGPLRIKEKSNTRSSKNRRFSKIISSLLVDQEEQVTRSAPYISAEDLLVLTHPANSKFVDQHTSPEEDFPSADRSHRSVGKVEKLVTSAPPPLSTIGYSVDVADGNEVPPPEKKECEYRNGTWVSDNRRPLYSGWQPEACEMPEFEASQFLRREADVSVDDVYGHCWKGEADVEDVGAEYGFVFAPGAKRPDGWPYRFPSTNTTILYHWSSTLCDLEPLNPSDRVTSYAMHLDRPPAFLKSNLYMLHVLVLNTGGR</sequence>
<dbReference type="InParanoid" id="A0A804MT43"/>
<keyword evidence="4" id="KW-1267">Proteomics identification</keyword>
<accession>A0A804MT43</accession>
<dbReference type="EnsemblPlants" id="Zm00001eb109530_T001">
    <property type="protein sequence ID" value="Zm00001eb109530_P001"/>
    <property type="gene ID" value="Zm00001eb109530"/>
</dbReference>
<keyword evidence="3" id="KW-1185">Reference proteome</keyword>
<evidence type="ECO:0000313" key="3">
    <source>
        <dbReference type="Proteomes" id="UP000007305"/>
    </source>
</evidence>